<dbReference type="RefSeq" id="WP_317505657.1">
    <property type="nucleotide sequence ID" value="NZ_JAWLKI010000038.1"/>
</dbReference>
<proteinExistence type="predicted"/>
<feature type="domain" description="HTH cro/C1-type" evidence="2">
    <location>
        <begin position="23"/>
        <end position="63"/>
    </location>
</feature>
<evidence type="ECO:0000259" key="2">
    <source>
        <dbReference type="PROSITE" id="PS50943"/>
    </source>
</evidence>
<organism evidence="3 4">
    <name type="scientific">Gordonia amicalis</name>
    <dbReference type="NCBI Taxonomy" id="89053"/>
    <lineage>
        <taxon>Bacteria</taxon>
        <taxon>Bacillati</taxon>
        <taxon>Actinomycetota</taxon>
        <taxon>Actinomycetes</taxon>
        <taxon>Mycobacteriales</taxon>
        <taxon>Gordoniaceae</taxon>
        <taxon>Gordonia</taxon>
    </lineage>
</organism>
<dbReference type="SMART" id="SM00530">
    <property type="entry name" value="HTH_XRE"/>
    <property type="match status" value="1"/>
</dbReference>
<sequence>MSEPSWWTYIRRIAGTETGRVIAEAAGVSEPQVSRWKTGKNTPDADKLVEFARYFNRPPLEALIAAGYIRQDEAAGDIEVHTRPQELSDEELLSEIKRRMEARHGLEADQEPRTPGEAIKDQKTELGNDVEVADAAMLGLADRFADAGEEDDRLQS</sequence>
<dbReference type="CDD" id="cd00093">
    <property type="entry name" value="HTH_XRE"/>
    <property type="match status" value="1"/>
</dbReference>
<dbReference type="PROSITE" id="PS50943">
    <property type="entry name" value="HTH_CROC1"/>
    <property type="match status" value="1"/>
</dbReference>
<dbReference type="Gene3D" id="1.10.260.40">
    <property type="entry name" value="lambda repressor-like DNA-binding domains"/>
    <property type="match status" value="1"/>
</dbReference>
<feature type="region of interest" description="Disordered" evidence="1">
    <location>
        <begin position="104"/>
        <end position="125"/>
    </location>
</feature>
<keyword evidence="4" id="KW-1185">Reference proteome</keyword>
<dbReference type="Proteomes" id="UP001185779">
    <property type="component" value="Unassembled WGS sequence"/>
</dbReference>
<name>A0ABU4DLN9_9ACTN</name>
<protein>
    <submittedName>
        <fullName evidence="3">Helix-turn-helix transcriptional regulator</fullName>
    </submittedName>
</protein>
<accession>A0ABU4DLN9</accession>
<dbReference type="SUPFAM" id="SSF47413">
    <property type="entry name" value="lambda repressor-like DNA-binding domains"/>
    <property type="match status" value="1"/>
</dbReference>
<dbReference type="EMBL" id="JAWLKI010000038">
    <property type="protein sequence ID" value="MDV6309946.1"/>
    <property type="molecule type" value="Genomic_DNA"/>
</dbReference>
<dbReference type="InterPro" id="IPR010982">
    <property type="entry name" value="Lambda_DNA-bd_dom_sf"/>
</dbReference>
<evidence type="ECO:0000313" key="4">
    <source>
        <dbReference type="Proteomes" id="UP001185779"/>
    </source>
</evidence>
<evidence type="ECO:0000256" key="1">
    <source>
        <dbReference type="SAM" id="MobiDB-lite"/>
    </source>
</evidence>
<evidence type="ECO:0000313" key="3">
    <source>
        <dbReference type="EMBL" id="MDV6309946.1"/>
    </source>
</evidence>
<comment type="caution">
    <text evidence="3">The sequence shown here is derived from an EMBL/GenBank/DDBJ whole genome shotgun (WGS) entry which is preliminary data.</text>
</comment>
<gene>
    <name evidence="3" type="ORF">R3P94_22005</name>
</gene>
<dbReference type="Pfam" id="PF01381">
    <property type="entry name" value="HTH_3"/>
    <property type="match status" value="1"/>
</dbReference>
<dbReference type="InterPro" id="IPR001387">
    <property type="entry name" value="Cro/C1-type_HTH"/>
</dbReference>
<reference evidence="3 4" key="1">
    <citation type="submission" date="2023-10" db="EMBL/GenBank/DDBJ databases">
        <title>Development of a sustainable strategy for remediation of hydrocarbon-contaminated territories based on the waste exchange concept.</title>
        <authorList>
            <person name="Krivoruchko A."/>
        </authorList>
    </citation>
    <scope>NUCLEOTIDE SEQUENCE [LARGE SCALE GENOMIC DNA]</scope>
    <source>
        <strain evidence="3 4">IEGM 1266</strain>
    </source>
</reference>